<reference evidence="9" key="1">
    <citation type="submission" date="2017-01" db="EMBL/GenBank/DDBJ databases">
        <authorList>
            <person name="Varghese N."/>
            <person name="Submissions S."/>
        </authorList>
    </citation>
    <scope>NUCLEOTIDE SEQUENCE [LARGE SCALE GENOMIC DNA]</scope>
    <source>
        <strain evidence="9">DSM 19945</strain>
    </source>
</reference>
<dbReference type="Pfam" id="PF04632">
    <property type="entry name" value="FUSC"/>
    <property type="match status" value="2"/>
</dbReference>
<feature type="transmembrane region" description="Helical" evidence="7">
    <location>
        <begin position="411"/>
        <end position="431"/>
    </location>
</feature>
<dbReference type="EMBL" id="FTOG01000013">
    <property type="protein sequence ID" value="SIT17837.1"/>
    <property type="molecule type" value="Genomic_DNA"/>
</dbReference>
<evidence type="ECO:0000313" key="8">
    <source>
        <dbReference type="EMBL" id="SIT17837.1"/>
    </source>
</evidence>
<feature type="transmembrane region" description="Helical" evidence="7">
    <location>
        <begin position="78"/>
        <end position="98"/>
    </location>
</feature>
<dbReference type="GO" id="GO:0022857">
    <property type="term" value="F:transmembrane transporter activity"/>
    <property type="evidence" value="ECO:0007669"/>
    <property type="project" value="InterPro"/>
</dbReference>
<gene>
    <name evidence="8" type="ORF">SAMN05421580_1138</name>
</gene>
<feature type="transmembrane region" description="Helical" evidence="7">
    <location>
        <begin position="134"/>
        <end position="152"/>
    </location>
</feature>
<organism evidence="8 9">
    <name type="scientific">Rhodobacter aestuarii</name>
    <dbReference type="NCBI Taxonomy" id="453582"/>
    <lineage>
        <taxon>Bacteria</taxon>
        <taxon>Pseudomonadati</taxon>
        <taxon>Pseudomonadota</taxon>
        <taxon>Alphaproteobacteria</taxon>
        <taxon>Rhodobacterales</taxon>
        <taxon>Rhodobacter group</taxon>
        <taxon>Rhodobacter</taxon>
    </lineage>
</organism>
<evidence type="ECO:0000256" key="3">
    <source>
        <dbReference type="ARBA" id="ARBA00022475"/>
    </source>
</evidence>
<evidence type="ECO:0000256" key="5">
    <source>
        <dbReference type="ARBA" id="ARBA00022989"/>
    </source>
</evidence>
<comment type="subcellular location">
    <subcellularLocation>
        <location evidence="1">Cell membrane</location>
        <topology evidence="1">Multi-pass membrane protein</topology>
    </subcellularLocation>
</comment>
<dbReference type="OrthoDB" id="9807111at2"/>
<evidence type="ECO:0000313" key="9">
    <source>
        <dbReference type="Proteomes" id="UP000186221"/>
    </source>
</evidence>
<dbReference type="PANTHER" id="PTHR30509:SF9">
    <property type="entry name" value="MULTIDRUG RESISTANCE PROTEIN MDTO"/>
    <property type="match status" value="1"/>
</dbReference>
<feature type="transmembrane region" description="Helical" evidence="7">
    <location>
        <begin position="12"/>
        <end position="33"/>
    </location>
</feature>
<keyword evidence="2" id="KW-0813">Transport</keyword>
<evidence type="ECO:0000256" key="4">
    <source>
        <dbReference type="ARBA" id="ARBA00022692"/>
    </source>
</evidence>
<dbReference type="PANTHER" id="PTHR30509">
    <property type="entry name" value="P-HYDROXYBENZOIC ACID EFFLUX PUMP SUBUNIT-RELATED"/>
    <property type="match status" value="1"/>
</dbReference>
<feature type="transmembrane region" description="Helical" evidence="7">
    <location>
        <begin position="328"/>
        <end position="350"/>
    </location>
</feature>
<feature type="transmembrane region" description="Helical" evidence="7">
    <location>
        <begin position="362"/>
        <end position="380"/>
    </location>
</feature>
<keyword evidence="5 7" id="KW-1133">Transmembrane helix</keyword>
<keyword evidence="4 7" id="KW-0812">Transmembrane</keyword>
<dbReference type="RefSeq" id="WP_076486153.1">
    <property type="nucleotide sequence ID" value="NZ_FTOG01000013.1"/>
</dbReference>
<keyword evidence="6 7" id="KW-0472">Membrane</keyword>
<dbReference type="STRING" id="453582.SAMN05421580_1138"/>
<accession>A0A1N7Q5G5</accession>
<name>A0A1N7Q5G5_9RHOB</name>
<proteinExistence type="predicted"/>
<evidence type="ECO:0000256" key="2">
    <source>
        <dbReference type="ARBA" id="ARBA00022448"/>
    </source>
</evidence>
<evidence type="ECO:0000256" key="1">
    <source>
        <dbReference type="ARBA" id="ARBA00004651"/>
    </source>
</evidence>
<protein>
    <submittedName>
        <fullName evidence="8">Uncharacterized membrane protein YccC</fullName>
    </submittedName>
</protein>
<evidence type="ECO:0000256" key="6">
    <source>
        <dbReference type="ARBA" id="ARBA00023136"/>
    </source>
</evidence>
<keyword evidence="3" id="KW-1003">Cell membrane</keyword>
<keyword evidence="9" id="KW-1185">Reference proteome</keyword>
<feature type="transmembrane region" description="Helical" evidence="7">
    <location>
        <begin position="104"/>
        <end position="122"/>
    </location>
</feature>
<evidence type="ECO:0000256" key="7">
    <source>
        <dbReference type="SAM" id="Phobius"/>
    </source>
</evidence>
<feature type="transmembrane region" description="Helical" evidence="7">
    <location>
        <begin position="386"/>
        <end position="404"/>
    </location>
</feature>
<dbReference type="AlphaFoldDB" id="A0A1N7Q5G5"/>
<dbReference type="InterPro" id="IPR006726">
    <property type="entry name" value="PHBA_efflux_AaeB/fusaric-R"/>
</dbReference>
<feature type="transmembrane region" description="Helical" evidence="7">
    <location>
        <begin position="437"/>
        <end position="458"/>
    </location>
</feature>
<sequence length="540" mass="56629">MTRTQLGQALRLGLAAWTAFAVATALGIEHAFWASMPVWVVAQPWRGVVFERALWRLLGTLIGGGIGLVLLTLSPTPWVTAVVMAALLALGGALTHLWQGVRNYLPMMTALTIGVVVIPALLDPSGGFDLAMDRLACTFIGGVSVALIVGLFTPKADSAGFRAEGAALAQRFPEVARLLLDTRVPTTRKDEVVAEVIHLGAELETKARLVAAGSREGYRRMAALDAILAAGLALLEAATEAARNFPTREAAQRLLSDEPGTGPLPETGPLPRLSRSLAALGAAIEELQSTAPSGRDLPRLAPPANPTLALRGAVVAALASFAGSAMQILVGGFAMELTAFSMAIFALVMGSLPQPKLIAPKMAVGVVIGAVTGAAYRIGLQPHLTGWLDLVITILPFIAVGAIARAYPRTAIYALDYNMCFMLASQAGAAPALTPDVIQSAIAMTVGTLAIVVCYVALPRPGPALIGRTEARLAADLELIAKRSEPISAQRWTAIWGRRVVTLAIELEKAGEALPRRVLRLASAGHAAIDNRKISAPRSR</sequence>
<dbReference type="GO" id="GO:0005886">
    <property type="term" value="C:plasma membrane"/>
    <property type="evidence" value="ECO:0007669"/>
    <property type="project" value="UniProtKB-SubCell"/>
</dbReference>
<feature type="transmembrane region" description="Helical" evidence="7">
    <location>
        <begin position="53"/>
        <end position="71"/>
    </location>
</feature>
<dbReference type="Proteomes" id="UP000186221">
    <property type="component" value="Unassembled WGS sequence"/>
</dbReference>